<evidence type="ECO:0000313" key="2">
    <source>
        <dbReference type="Proteomes" id="UP000824160"/>
    </source>
</evidence>
<dbReference type="AlphaFoldDB" id="A0A9D1H620"/>
<name>A0A9D1H620_9FIRM</name>
<protein>
    <submittedName>
        <fullName evidence="1">DUF3795 domain-containing protein</fullName>
    </submittedName>
</protein>
<organism evidence="1 2">
    <name type="scientific">Candidatus Faecivivens stercoripullorum</name>
    <dbReference type="NCBI Taxonomy" id="2840805"/>
    <lineage>
        <taxon>Bacteria</taxon>
        <taxon>Bacillati</taxon>
        <taxon>Bacillota</taxon>
        <taxon>Clostridia</taxon>
        <taxon>Eubacteriales</taxon>
        <taxon>Oscillospiraceae</taxon>
        <taxon>Oscillospiraceae incertae sedis</taxon>
        <taxon>Candidatus Faecivivens</taxon>
    </lineage>
</organism>
<sequence>MQETVIRSTYHTPTLTLTRPDSGIDGEPIVFSLLYNGESYGELTVSFQDDGCPLLTVHLSGMQADENFADQVLKCCLLELMPDIGRPQAMLSIPVEWAALAPGYGFFPAEDGFFQRPAEEKFRRETGISYCGLACCLCDEQPGCKGCQMGGCSMTESCTILHCCRDKGLKGCGRCSEFPCGERMLSNPRMRAFARFAAEMGEDTLIDALQTGAKRGMIYHYPGTLVGDYDLPGSEEGILSLLHRMCGYPKD</sequence>
<comment type="caution">
    <text evidence="1">The sequence shown here is derived from an EMBL/GenBank/DDBJ whole genome shotgun (WGS) entry which is preliminary data.</text>
</comment>
<dbReference type="EMBL" id="DVLW01000092">
    <property type="protein sequence ID" value="HIT94206.1"/>
    <property type="molecule type" value="Genomic_DNA"/>
</dbReference>
<evidence type="ECO:0000313" key="1">
    <source>
        <dbReference type="EMBL" id="HIT94206.1"/>
    </source>
</evidence>
<dbReference type="Proteomes" id="UP000824160">
    <property type="component" value="Unassembled WGS sequence"/>
</dbReference>
<dbReference type="InterPro" id="IPR024227">
    <property type="entry name" value="DUF3795"/>
</dbReference>
<dbReference type="Pfam" id="PF12675">
    <property type="entry name" value="DUF3795"/>
    <property type="match status" value="1"/>
</dbReference>
<reference evidence="1" key="1">
    <citation type="submission" date="2020-10" db="EMBL/GenBank/DDBJ databases">
        <authorList>
            <person name="Gilroy R."/>
        </authorList>
    </citation>
    <scope>NUCLEOTIDE SEQUENCE</scope>
    <source>
        <strain evidence="1">ChiBcec7-5410</strain>
    </source>
</reference>
<reference evidence="1" key="2">
    <citation type="journal article" date="2021" name="PeerJ">
        <title>Extensive microbial diversity within the chicken gut microbiome revealed by metagenomics and culture.</title>
        <authorList>
            <person name="Gilroy R."/>
            <person name="Ravi A."/>
            <person name="Getino M."/>
            <person name="Pursley I."/>
            <person name="Horton D.L."/>
            <person name="Alikhan N.F."/>
            <person name="Baker D."/>
            <person name="Gharbi K."/>
            <person name="Hall N."/>
            <person name="Watson M."/>
            <person name="Adriaenssens E.M."/>
            <person name="Foster-Nyarko E."/>
            <person name="Jarju S."/>
            <person name="Secka A."/>
            <person name="Antonio M."/>
            <person name="Oren A."/>
            <person name="Chaudhuri R.R."/>
            <person name="La Ragione R."/>
            <person name="Hildebrand F."/>
            <person name="Pallen M.J."/>
        </authorList>
    </citation>
    <scope>NUCLEOTIDE SEQUENCE</scope>
    <source>
        <strain evidence="1">ChiBcec7-5410</strain>
    </source>
</reference>
<accession>A0A9D1H620</accession>
<gene>
    <name evidence="1" type="ORF">IAC43_03400</name>
</gene>
<proteinExistence type="predicted"/>